<dbReference type="AlphaFoldDB" id="A0A975K9D6"/>
<dbReference type="Gene3D" id="2.40.110.10">
    <property type="entry name" value="Butyryl-CoA Dehydrogenase, subunit A, domain 2"/>
    <property type="match status" value="1"/>
</dbReference>
<dbReference type="InterPro" id="IPR013786">
    <property type="entry name" value="AcylCoA_DH/ox_N"/>
</dbReference>
<dbReference type="KEGG" id="spph:KFK14_07340"/>
<dbReference type="InterPro" id="IPR037069">
    <property type="entry name" value="AcylCoA_DH/ox_N_sf"/>
</dbReference>
<dbReference type="PIRSF" id="PIRSF016578">
    <property type="entry name" value="HsaA"/>
    <property type="match status" value="1"/>
</dbReference>
<dbReference type="Gene3D" id="1.20.140.10">
    <property type="entry name" value="Butyryl-CoA Dehydrogenase, subunit A, domain 3"/>
    <property type="match status" value="1"/>
</dbReference>
<evidence type="ECO:0000259" key="3">
    <source>
        <dbReference type="Pfam" id="PF08028"/>
    </source>
</evidence>
<dbReference type="GO" id="GO:0016627">
    <property type="term" value="F:oxidoreductase activity, acting on the CH-CH group of donors"/>
    <property type="evidence" value="ECO:0007669"/>
    <property type="project" value="InterPro"/>
</dbReference>
<dbReference type="SUPFAM" id="SSF56645">
    <property type="entry name" value="Acyl-CoA dehydrogenase NM domain-like"/>
    <property type="match status" value="1"/>
</dbReference>
<sequence>MSLTMTKTPNLMASAPESHLTPADMISRAKDISAMLVERQAETEERGYYAEDTHRLFQDAGFYRCCVPKRFGGYGFDLPTYVEIMSWIATGCSSTAWQLCLGAGHAITVATFYPAEAQAEIFGDGHFVAASTVKPTVIAGRSADGNWILNGTANFASGSPYSTHFLGYAIEEGADPTKTLPMTYVAPRSSWELLDDWGNTLGLRGSGSHSVRFTNGIVPASHVLPHIHAVSAAVTGGTTGSTLHDNPLYAGRQGSAYSFEASAIYVGMLRAATSLYGDLMKSRNTILPPNMPRAANEDFQRYYGELLHRLHVAETLVRGAAQQWMHAARENMAGTADFSMDTDARISALSGEVARICWGAISEILLPTVGPRDLTRNSRLTRLYRDASMARSHPFSSMFMGSSQRILAAGALLGE</sequence>
<evidence type="ECO:0000313" key="4">
    <source>
        <dbReference type="EMBL" id="QUT07216.1"/>
    </source>
</evidence>
<dbReference type="RefSeq" id="WP_212610419.1">
    <property type="nucleotide sequence ID" value="NZ_CP073910.1"/>
</dbReference>
<reference evidence="4" key="1">
    <citation type="submission" date="2021-04" db="EMBL/GenBank/DDBJ databases">
        <title>Isolation of p-tert-butylphenol degrading bacteria Sphingobium phenoxybenzoativorans Tas13 from active sludge.</title>
        <authorList>
            <person name="Li Y."/>
        </authorList>
    </citation>
    <scope>NUCLEOTIDE SEQUENCE</scope>
    <source>
        <strain evidence="4">Tas13</strain>
    </source>
</reference>
<protein>
    <submittedName>
        <fullName evidence="4">Acyl-CoA dehydrogenase family protein</fullName>
    </submittedName>
</protein>
<dbReference type="InterPro" id="IPR036250">
    <property type="entry name" value="AcylCo_DH-like_C"/>
</dbReference>
<dbReference type="Gene3D" id="1.10.540.10">
    <property type="entry name" value="Acyl-CoA dehydrogenase/oxidase, N-terminal domain"/>
    <property type="match status" value="1"/>
</dbReference>
<keyword evidence="5" id="KW-1185">Reference proteome</keyword>
<feature type="domain" description="Acyl-CoA dehydrogenase C-terminal" evidence="3">
    <location>
        <begin position="262"/>
        <end position="395"/>
    </location>
</feature>
<dbReference type="Pfam" id="PF08028">
    <property type="entry name" value="Acyl-CoA_dh_2"/>
    <property type="match status" value="1"/>
</dbReference>
<dbReference type="InterPro" id="IPR046373">
    <property type="entry name" value="Acyl-CoA_Oxase/DH_mid-dom_sf"/>
</dbReference>
<gene>
    <name evidence="4" type="ORF">KFK14_07340</name>
</gene>
<dbReference type="InterPro" id="IPR009100">
    <property type="entry name" value="AcylCoA_DH/oxidase_NM_dom_sf"/>
</dbReference>
<dbReference type="InterPro" id="IPR013107">
    <property type="entry name" value="Acyl-CoA_DH_C"/>
</dbReference>
<name>A0A975K9D6_9SPHN</name>
<dbReference type="SUPFAM" id="SSF47203">
    <property type="entry name" value="Acyl-CoA dehydrogenase C-terminal domain-like"/>
    <property type="match status" value="1"/>
</dbReference>
<organism evidence="4 5">
    <name type="scientific">Sphingobium phenoxybenzoativorans</name>
    <dbReference type="NCBI Taxonomy" id="1592790"/>
    <lineage>
        <taxon>Bacteria</taxon>
        <taxon>Pseudomonadati</taxon>
        <taxon>Pseudomonadota</taxon>
        <taxon>Alphaproteobacteria</taxon>
        <taxon>Sphingomonadales</taxon>
        <taxon>Sphingomonadaceae</taxon>
        <taxon>Sphingobium</taxon>
    </lineage>
</organism>
<keyword evidence="1" id="KW-0560">Oxidoreductase</keyword>
<dbReference type="EMBL" id="CP073910">
    <property type="protein sequence ID" value="QUT07216.1"/>
    <property type="molecule type" value="Genomic_DNA"/>
</dbReference>
<dbReference type="Proteomes" id="UP000681425">
    <property type="component" value="Chromosome"/>
</dbReference>
<evidence type="ECO:0000313" key="5">
    <source>
        <dbReference type="Proteomes" id="UP000681425"/>
    </source>
</evidence>
<proteinExistence type="predicted"/>
<evidence type="ECO:0000256" key="1">
    <source>
        <dbReference type="ARBA" id="ARBA00023002"/>
    </source>
</evidence>
<dbReference type="Pfam" id="PF02771">
    <property type="entry name" value="Acyl-CoA_dh_N"/>
    <property type="match status" value="1"/>
</dbReference>
<accession>A0A975K9D6</accession>
<feature type="domain" description="Acyl-CoA dehydrogenase/oxidase N-terminal" evidence="2">
    <location>
        <begin position="36"/>
        <end position="103"/>
    </location>
</feature>
<dbReference type="GO" id="GO:0050660">
    <property type="term" value="F:flavin adenine dinucleotide binding"/>
    <property type="evidence" value="ECO:0007669"/>
    <property type="project" value="InterPro"/>
</dbReference>
<evidence type="ECO:0000259" key="2">
    <source>
        <dbReference type="Pfam" id="PF02771"/>
    </source>
</evidence>